<dbReference type="GO" id="GO:0045820">
    <property type="term" value="P:negative regulation of glycolytic process"/>
    <property type="evidence" value="ECO:0007669"/>
    <property type="project" value="TreeGrafter"/>
</dbReference>
<keyword evidence="6" id="KW-1185">Reference proteome</keyword>
<dbReference type="HOGENOM" id="CLU_033323_9_5_9"/>
<feature type="site" description="Transition state stabilizer" evidence="4">
    <location>
        <position position="146"/>
    </location>
</feature>
<dbReference type="STRING" id="862517.HMPREF9225_0966"/>
<evidence type="ECO:0000313" key="5">
    <source>
        <dbReference type="EMBL" id="EFM25403.1"/>
    </source>
</evidence>
<evidence type="ECO:0000256" key="2">
    <source>
        <dbReference type="PIRSR" id="PIRSR613078-1"/>
    </source>
</evidence>
<dbReference type="SUPFAM" id="SSF53254">
    <property type="entry name" value="Phosphoglycerate mutase-like"/>
    <property type="match status" value="1"/>
</dbReference>
<dbReference type="EMBL" id="AEEH01000038">
    <property type="protein sequence ID" value="EFM25403.1"/>
    <property type="molecule type" value="Genomic_DNA"/>
</dbReference>
<dbReference type="PANTHER" id="PTHR46517">
    <property type="entry name" value="FRUCTOSE-2,6-BISPHOSPHATASE TIGAR"/>
    <property type="match status" value="1"/>
</dbReference>
<evidence type="ECO:0000256" key="3">
    <source>
        <dbReference type="PIRSR" id="PIRSR613078-2"/>
    </source>
</evidence>
<dbReference type="OrthoDB" id="9781415at2"/>
<dbReference type="eggNOG" id="COG0406">
    <property type="taxonomic scope" value="Bacteria"/>
</dbReference>
<name>E0NLC7_9FIRM</name>
<protein>
    <submittedName>
        <fullName evidence="5">Phosphoglycerate mutase family protein</fullName>
    </submittedName>
</protein>
<dbReference type="Proteomes" id="UP000003280">
    <property type="component" value="Unassembled WGS sequence"/>
</dbReference>
<dbReference type="AlphaFoldDB" id="E0NLC7"/>
<dbReference type="InterPro" id="IPR051695">
    <property type="entry name" value="Phosphoglycerate_Mutase"/>
</dbReference>
<dbReference type="Pfam" id="PF00300">
    <property type="entry name" value="His_Phos_1"/>
    <property type="match status" value="1"/>
</dbReference>
<dbReference type="Gene3D" id="3.40.50.1240">
    <property type="entry name" value="Phosphoglycerate mutase-like"/>
    <property type="match status" value="1"/>
</dbReference>
<dbReference type="PIRSF" id="PIRSF000709">
    <property type="entry name" value="6PFK_2-Ptase"/>
    <property type="match status" value="1"/>
</dbReference>
<sequence>MNLYITRHSKTLWNTLAINQGHLDSPLTEEGIELALSLRKYKIKFDKVFSSDLYRAYHSARLIVGDEVEIEKTPLLREIDVGMWSGKSLERIRREHRKSIDTYFKEPQDFRNPSGEDLYDLMERVDRFFNECIFYKDYTNVLIVTHGVTLCAILDYIEKVPMEKFWSNGKRRNSQYNLVECRGNRLKIIKKAPKSKNRNYSL</sequence>
<feature type="active site" description="Tele-phosphohistidine intermediate" evidence="2">
    <location>
        <position position="8"/>
    </location>
</feature>
<keyword evidence="1" id="KW-0378">Hydrolase</keyword>
<comment type="caution">
    <text evidence="5">The sequence shown here is derived from an EMBL/GenBank/DDBJ whole genome shotgun (WGS) entry which is preliminary data.</text>
</comment>
<feature type="binding site" evidence="3">
    <location>
        <position position="55"/>
    </location>
    <ligand>
        <name>substrate</name>
    </ligand>
</feature>
<feature type="binding site" evidence="3">
    <location>
        <begin position="7"/>
        <end position="14"/>
    </location>
    <ligand>
        <name>substrate</name>
    </ligand>
</feature>
<gene>
    <name evidence="5" type="ORF">HMPREF9225_0966</name>
</gene>
<feature type="active site" description="Proton donor/acceptor" evidence="2">
    <location>
        <position position="78"/>
    </location>
</feature>
<organism evidence="5 6">
    <name type="scientific">Peptoniphilus duerdenii ATCC BAA-1640</name>
    <dbReference type="NCBI Taxonomy" id="862517"/>
    <lineage>
        <taxon>Bacteria</taxon>
        <taxon>Bacillati</taxon>
        <taxon>Bacillota</taxon>
        <taxon>Tissierellia</taxon>
        <taxon>Tissierellales</taxon>
        <taxon>Peptoniphilaceae</taxon>
        <taxon>Peptoniphilus</taxon>
    </lineage>
</organism>
<dbReference type="InterPro" id="IPR013078">
    <property type="entry name" value="His_Pase_superF_clade-1"/>
</dbReference>
<proteinExistence type="predicted"/>
<evidence type="ECO:0000256" key="1">
    <source>
        <dbReference type="ARBA" id="ARBA00022801"/>
    </source>
</evidence>
<dbReference type="PANTHER" id="PTHR46517:SF1">
    <property type="entry name" value="FRUCTOSE-2,6-BISPHOSPHATASE TIGAR"/>
    <property type="match status" value="1"/>
</dbReference>
<dbReference type="GO" id="GO:0004331">
    <property type="term" value="F:fructose-2,6-bisphosphate 2-phosphatase activity"/>
    <property type="evidence" value="ECO:0007669"/>
    <property type="project" value="TreeGrafter"/>
</dbReference>
<evidence type="ECO:0000256" key="4">
    <source>
        <dbReference type="PIRSR" id="PIRSR613078-3"/>
    </source>
</evidence>
<dbReference type="GO" id="GO:0043456">
    <property type="term" value="P:regulation of pentose-phosphate shunt"/>
    <property type="evidence" value="ECO:0007669"/>
    <property type="project" value="TreeGrafter"/>
</dbReference>
<accession>E0NLC7</accession>
<dbReference type="CDD" id="cd07067">
    <property type="entry name" value="HP_PGM_like"/>
    <property type="match status" value="1"/>
</dbReference>
<evidence type="ECO:0000313" key="6">
    <source>
        <dbReference type="Proteomes" id="UP000003280"/>
    </source>
</evidence>
<dbReference type="SMART" id="SM00855">
    <property type="entry name" value="PGAM"/>
    <property type="match status" value="1"/>
</dbReference>
<dbReference type="GO" id="GO:0005829">
    <property type="term" value="C:cytosol"/>
    <property type="evidence" value="ECO:0007669"/>
    <property type="project" value="TreeGrafter"/>
</dbReference>
<dbReference type="RefSeq" id="WP_008901780.1">
    <property type="nucleotide sequence ID" value="NZ_GL397071.1"/>
</dbReference>
<dbReference type="InterPro" id="IPR029033">
    <property type="entry name" value="His_PPase_superfam"/>
</dbReference>
<reference evidence="5 6" key="1">
    <citation type="submission" date="2010-07" db="EMBL/GenBank/DDBJ databases">
        <authorList>
            <person name="Muzny D."/>
            <person name="Qin X."/>
            <person name="Deng J."/>
            <person name="Jiang H."/>
            <person name="Liu Y."/>
            <person name="Qu J."/>
            <person name="Song X.-Z."/>
            <person name="Zhang L."/>
            <person name="Thornton R."/>
            <person name="Coyle M."/>
            <person name="Francisco L."/>
            <person name="Jackson L."/>
            <person name="Javaid M."/>
            <person name="Korchina V."/>
            <person name="Kovar C."/>
            <person name="Mata R."/>
            <person name="Mathew T."/>
            <person name="Ngo R."/>
            <person name="Nguyen L."/>
            <person name="Nguyen N."/>
            <person name="Okwuonu G."/>
            <person name="Ongeri F."/>
            <person name="Pham C."/>
            <person name="Simmons D."/>
            <person name="Wilczek-Boney K."/>
            <person name="Hale W."/>
            <person name="Jakkamsetti A."/>
            <person name="Pham P."/>
            <person name="Ruth R."/>
            <person name="San Lucas F."/>
            <person name="Warren J."/>
            <person name="Zhang J."/>
            <person name="Zhao Z."/>
            <person name="Zhou C."/>
            <person name="Zhu D."/>
            <person name="Lee S."/>
            <person name="Bess C."/>
            <person name="Blankenburg K."/>
            <person name="Forbes L."/>
            <person name="Fu Q."/>
            <person name="Gubbala S."/>
            <person name="Hirani K."/>
            <person name="Jayaseelan J.C."/>
            <person name="Lara F."/>
            <person name="Munidasa M."/>
            <person name="Palculict T."/>
            <person name="Patil S."/>
            <person name="Pu L.-L."/>
            <person name="Saada N."/>
            <person name="Tang L."/>
            <person name="Weissenberger G."/>
            <person name="Zhu Y."/>
            <person name="Hemphill L."/>
            <person name="Shang Y."/>
            <person name="Youmans B."/>
            <person name="Ayvaz T."/>
            <person name="Ross M."/>
            <person name="Santibanez J."/>
            <person name="Aqrawi P."/>
            <person name="Gross S."/>
            <person name="Joshi V."/>
            <person name="Fowler G."/>
            <person name="Nazareth L."/>
            <person name="Reid J."/>
            <person name="Worley K."/>
            <person name="Petrosino J."/>
            <person name="Highlander S."/>
            <person name="Gibbs R."/>
        </authorList>
    </citation>
    <scope>NUCLEOTIDE SEQUENCE [LARGE SCALE GENOMIC DNA]</scope>
    <source>
        <strain evidence="5 6">ATCC BAA-1640</strain>
    </source>
</reference>